<evidence type="ECO:0000313" key="13">
    <source>
        <dbReference type="EMBL" id="MDC8785491.1"/>
    </source>
</evidence>
<comment type="similarity">
    <text evidence="9">Belongs to the GSP H family.</text>
</comment>
<evidence type="ECO:0000256" key="1">
    <source>
        <dbReference type="ARBA" id="ARBA00004377"/>
    </source>
</evidence>
<evidence type="ECO:0000313" key="14">
    <source>
        <dbReference type="Proteomes" id="UP001219862"/>
    </source>
</evidence>
<comment type="caution">
    <text evidence="13">The sequence shown here is derived from an EMBL/GenBank/DDBJ whole genome shotgun (WGS) entry which is preliminary data.</text>
</comment>
<accession>A0ABT5KRM1</accession>
<dbReference type="NCBIfam" id="TIGR02532">
    <property type="entry name" value="IV_pilin_GFxxxE"/>
    <property type="match status" value="1"/>
</dbReference>
<reference evidence="13 14" key="1">
    <citation type="submission" date="2022-10" db="EMBL/GenBank/DDBJ databases">
        <title>paucibacter sp. hw8 Genome sequencing.</title>
        <authorList>
            <person name="Park S."/>
        </authorList>
    </citation>
    <scope>NUCLEOTIDE SEQUENCE [LARGE SCALE GENOMIC DNA]</scope>
    <source>
        <strain evidence="14">hw8</strain>
    </source>
</reference>
<dbReference type="SUPFAM" id="SSF54523">
    <property type="entry name" value="Pili subunits"/>
    <property type="match status" value="1"/>
</dbReference>
<dbReference type="RefSeq" id="WP_273596600.1">
    <property type="nucleotide sequence ID" value="NZ_JAQQXS010000007.1"/>
</dbReference>
<name>A0ABT5KRM1_9BURK</name>
<keyword evidence="4" id="KW-0488">Methylation</keyword>
<dbReference type="InterPro" id="IPR022346">
    <property type="entry name" value="T2SS_GspH"/>
</dbReference>
<evidence type="ECO:0000259" key="12">
    <source>
        <dbReference type="Pfam" id="PF12019"/>
    </source>
</evidence>
<evidence type="ECO:0000256" key="8">
    <source>
        <dbReference type="ARBA" id="ARBA00023136"/>
    </source>
</evidence>
<keyword evidence="14" id="KW-1185">Reference proteome</keyword>
<keyword evidence="7 11" id="KW-1133">Transmembrane helix</keyword>
<evidence type="ECO:0000256" key="9">
    <source>
        <dbReference type="ARBA" id="ARBA00025772"/>
    </source>
</evidence>
<keyword evidence="8 11" id="KW-0472">Membrane</keyword>
<dbReference type="EMBL" id="JAQQXS010000007">
    <property type="protein sequence ID" value="MDC8785491.1"/>
    <property type="molecule type" value="Genomic_DNA"/>
</dbReference>
<dbReference type="Gene3D" id="3.55.40.10">
    <property type="entry name" value="minor pseudopilin epsh domain"/>
    <property type="match status" value="1"/>
</dbReference>
<evidence type="ECO:0000256" key="6">
    <source>
        <dbReference type="ARBA" id="ARBA00022692"/>
    </source>
</evidence>
<protein>
    <recommendedName>
        <fullName evidence="2">Type II secretion system protein H</fullName>
    </recommendedName>
    <alternativeName>
        <fullName evidence="10">General secretion pathway protein H</fullName>
    </alternativeName>
</protein>
<comment type="subcellular location">
    <subcellularLocation>
        <location evidence="1">Cell inner membrane</location>
        <topology evidence="1">Single-pass membrane protein</topology>
    </subcellularLocation>
</comment>
<gene>
    <name evidence="13" type="ORF">PRZ01_09835</name>
</gene>
<evidence type="ECO:0000256" key="4">
    <source>
        <dbReference type="ARBA" id="ARBA00022481"/>
    </source>
</evidence>
<sequence>MLNAATPLRQRGASLIEIVVVMAILAGLLSAVMPSVSDWLRGLKVRTAADSMRNGMEIARMEALKRNTTVTFWLVQDGTAQVPGNACVLSSSSAAWVVSVVDPTGACGVAASLTETPQLVQHSTGGENAPGLSVSAISAAGNGATRVSFDGLGRVANTAAGIHLVDVTAASGTARQLRVMVDSGGAIRMCDRGVTAPDPRACPST</sequence>
<feature type="domain" description="General secretion pathway GspH" evidence="12">
    <location>
        <begin position="48"/>
        <end position="185"/>
    </location>
</feature>
<evidence type="ECO:0000256" key="10">
    <source>
        <dbReference type="ARBA" id="ARBA00030775"/>
    </source>
</evidence>
<organism evidence="13 14">
    <name type="scientific">Roseateles koreensis</name>
    <dbReference type="NCBI Taxonomy" id="2987526"/>
    <lineage>
        <taxon>Bacteria</taxon>
        <taxon>Pseudomonadati</taxon>
        <taxon>Pseudomonadota</taxon>
        <taxon>Betaproteobacteria</taxon>
        <taxon>Burkholderiales</taxon>
        <taxon>Sphaerotilaceae</taxon>
        <taxon>Roseateles</taxon>
    </lineage>
</organism>
<evidence type="ECO:0000256" key="5">
    <source>
        <dbReference type="ARBA" id="ARBA00022519"/>
    </source>
</evidence>
<dbReference type="InterPro" id="IPR045584">
    <property type="entry name" value="Pilin-like"/>
</dbReference>
<feature type="transmembrane region" description="Helical" evidence="11">
    <location>
        <begin position="12"/>
        <end position="36"/>
    </location>
</feature>
<keyword evidence="5" id="KW-0997">Cell inner membrane</keyword>
<dbReference type="Pfam" id="PF12019">
    <property type="entry name" value="GspH"/>
    <property type="match status" value="1"/>
</dbReference>
<keyword evidence="3" id="KW-1003">Cell membrane</keyword>
<dbReference type="InterPro" id="IPR012902">
    <property type="entry name" value="N_methyl_site"/>
</dbReference>
<evidence type="ECO:0000256" key="7">
    <source>
        <dbReference type="ARBA" id="ARBA00022989"/>
    </source>
</evidence>
<evidence type="ECO:0000256" key="3">
    <source>
        <dbReference type="ARBA" id="ARBA00022475"/>
    </source>
</evidence>
<dbReference type="Proteomes" id="UP001219862">
    <property type="component" value="Unassembled WGS sequence"/>
</dbReference>
<evidence type="ECO:0000256" key="11">
    <source>
        <dbReference type="SAM" id="Phobius"/>
    </source>
</evidence>
<evidence type="ECO:0000256" key="2">
    <source>
        <dbReference type="ARBA" id="ARBA00021549"/>
    </source>
</evidence>
<keyword evidence="6 11" id="KW-0812">Transmembrane</keyword>
<proteinExistence type="inferred from homology"/>